<keyword evidence="3 6" id="KW-1133">Transmembrane helix</keyword>
<evidence type="ECO:0008006" key="11">
    <source>
        <dbReference type="Google" id="ProtNLM"/>
    </source>
</evidence>
<organism evidence="9 10">
    <name type="scientific">Arenimonas oryziterrae DSM 21050 = YC6267</name>
    <dbReference type="NCBI Taxonomy" id="1121015"/>
    <lineage>
        <taxon>Bacteria</taxon>
        <taxon>Pseudomonadati</taxon>
        <taxon>Pseudomonadota</taxon>
        <taxon>Gammaproteobacteria</taxon>
        <taxon>Lysobacterales</taxon>
        <taxon>Lysobacteraceae</taxon>
        <taxon>Arenimonas</taxon>
    </lineage>
</organism>
<gene>
    <name evidence="9" type="ORF">N789_10160</name>
</gene>
<dbReference type="eggNOG" id="COG2966">
    <property type="taxonomic scope" value="Bacteria"/>
</dbReference>
<dbReference type="PANTHER" id="PTHR31082">
    <property type="entry name" value="PHEROMONE-REGULATED MEMBRANE PROTEIN 10"/>
    <property type="match status" value="1"/>
</dbReference>
<dbReference type="PATRIC" id="fig|1121015.4.peg.1518"/>
<feature type="transmembrane region" description="Helical" evidence="6">
    <location>
        <begin position="334"/>
        <end position="351"/>
    </location>
</feature>
<feature type="transmembrane region" description="Helical" evidence="6">
    <location>
        <begin position="182"/>
        <end position="200"/>
    </location>
</feature>
<dbReference type="RefSeq" id="WP_022968494.1">
    <property type="nucleotide sequence ID" value="NZ_ATVD01000001.1"/>
</dbReference>
<dbReference type="InterPro" id="IPR010619">
    <property type="entry name" value="ThrE-like_N"/>
</dbReference>
<sequence length="421" mass="44564">MTSIDNDARAPYLVRIDFLIELARRLHIYGTSAQRLEAAVSQVAQRLDIEAQIWSNPTGMLISFADVERGAPHQITQIIRLEPGDTNLGRLAAADAIAEDVLSGKLDIAEGLRAMRALDRPPRVYAKPLAVFSFGLASASVTGLLQHTGWADLCTAAILGVLVGALTVYSETRPRLRDAHEALAAFIVTLAAGAVSSFIAPLSLQGVIVAALIVLMPGLTLTNAVSELTSQQLVSGTARFAGALTILLKLTFGAVAGAHVVGLLGWQALSNADATALPNWVPWLTLLAGSFAFAVLFKAARRDVLLVMASVWLGYLATKLAATLPGADNNTVPTGVFFASMVVTAVSNAYGRYWNRPGALIRVPGIILLVPGSLGFRSFNFVFERDVMLGLDTAFGVITALIALVAGILFGSLLISPRRNL</sequence>
<dbReference type="GO" id="GO:0016020">
    <property type="term" value="C:membrane"/>
    <property type="evidence" value="ECO:0007669"/>
    <property type="project" value="UniProtKB-SubCell"/>
</dbReference>
<comment type="similarity">
    <text evidence="5">Belongs to the ThrE exporter (TC 2.A.79) family.</text>
</comment>
<feature type="domain" description="Threonine/serine exporter-like N-terminal" evidence="7">
    <location>
        <begin position="17"/>
        <end position="259"/>
    </location>
</feature>
<reference evidence="9 10" key="1">
    <citation type="submission" date="2013-09" db="EMBL/GenBank/DDBJ databases">
        <title>Genome sequencing of Arenimonas oryziterrae.</title>
        <authorList>
            <person name="Chen F."/>
            <person name="Wang G."/>
        </authorList>
    </citation>
    <scope>NUCLEOTIDE SEQUENCE [LARGE SCALE GENOMIC DNA]</scope>
    <source>
        <strain evidence="9 10">YC6267</strain>
    </source>
</reference>
<comment type="subcellular location">
    <subcellularLocation>
        <location evidence="1">Membrane</location>
        <topology evidence="1">Multi-pass membrane protein</topology>
    </subcellularLocation>
</comment>
<dbReference type="PANTHER" id="PTHR31082:SF4">
    <property type="entry name" value="PHEROMONE-REGULATED MEMBRANE PROTEIN 10"/>
    <property type="match status" value="1"/>
</dbReference>
<proteinExistence type="inferred from homology"/>
<dbReference type="STRING" id="1121015.GCA_000420545_00844"/>
<dbReference type="eggNOG" id="COG3610">
    <property type="taxonomic scope" value="Bacteria"/>
</dbReference>
<feature type="transmembrane region" description="Helical" evidence="6">
    <location>
        <begin position="395"/>
        <end position="415"/>
    </location>
</feature>
<evidence type="ECO:0000256" key="5">
    <source>
        <dbReference type="ARBA" id="ARBA00034125"/>
    </source>
</evidence>
<comment type="caution">
    <text evidence="9">The sequence shown here is derived from an EMBL/GenBank/DDBJ whole genome shotgun (WGS) entry which is preliminary data.</text>
</comment>
<evidence type="ECO:0000256" key="3">
    <source>
        <dbReference type="ARBA" id="ARBA00022989"/>
    </source>
</evidence>
<feature type="transmembrane region" description="Helical" evidence="6">
    <location>
        <begin position="206"/>
        <end position="225"/>
    </location>
</feature>
<feature type="transmembrane region" description="Helical" evidence="6">
    <location>
        <begin position="124"/>
        <end position="144"/>
    </location>
</feature>
<keyword evidence="4 6" id="KW-0472">Membrane</keyword>
<feature type="domain" description="Threonine/Serine exporter ThrE" evidence="8">
    <location>
        <begin position="289"/>
        <end position="412"/>
    </location>
</feature>
<keyword evidence="2 6" id="KW-0812">Transmembrane</keyword>
<dbReference type="Proteomes" id="UP000029385">
    <property type="component" value="Unassembled WGS sequence"/>
</dbReference>
<evidence type="ECO:0000259" key="7">
    <source>
        <dbReference type="Pfam" id="PF06738"/>
    </source>
</evidence>
<dbReference type="EMBL" id="AVCI01000005">
    <property type="protein sequence ID" value="KFN43630.1"/>
    <property type="molecule type" value="Genomic_DNA"/>
</dbReference>
<feature type="transmembrane region" description="Helical" evidence="6">
    <location>
        <begin position="246"/>
        <end position="268"/>
    </location>
</feature>
<feature type="transmembrane region" description="Helical" evidence="6">
    <location>
        <begin position="304"/>
        <end position="322"/>
    </location>
</feature>
<feature type="transmembrane region" description="Helical" evidence="6">
    <location>
        <begin position="280"/>
        <end position="297"/>
    </location>
</feature>
<evidence type="ECO:0000256" key="1">
    <source>
        <dbReference type="ARBA" id="ARBA00004141"/>
    </source>
</evidence>
<feature type="transmembrane region" description="Helical" evidence="6">
    <location>
        <begin position="150"/>
        <end position="170"/>
    </location>
</feature>
<dbReference type="OrthoDB" id="1490274at2"/>
<dbReference type="GO" id="GO:0022857">
    <property type="term" value="F:transmembrane transporter activity"/>
    <property type="evidence" value="ECO:0007669"/>
    <property type="project" value="InterPro"/>
</dbReference>
<dbReference type="InterPro" id="IPR024528">
    <property type="entry name" value="ThrE_2"/>
</dbReference>
<dbReference type="Pfam" id="PF06738">
    <property type="entry name" value="ThrE"/>
    <property type="match status" value="1"/>
</dbReference>
<dbReference type="Pfam" id="PF12821">
    <property type="entry name" value="ThrE_2"/>
    <property type="match status" value="1"/>
</dbReference>
<dbReference type="InterPro" id="IPR051361">
    <property type="entry name" value="ThrE/Ser_Exporter"/>
</dbReference>
<evidence type="ECO:0000256" key="6">
    <source>
        <dbReference type="SAM" id="Phobius"/>
    </source>
</evidence>
<accession>A0A091BGX7</accession>
<evidence type="ECO:0000313" key="10">
    <source>
        <dbReference type="Proteomes" id="UP000029385"/>
    </source>
</evidence>
<protein>
    <recommendedName>
        <fullName evidence="11">Threonine/serine exporter-like N-terminal domain-containing protein</fullName>
    </recommendedName>
</protein>
<evidence type="ECO:0000256" key="4">
    <source>
        <dbReference type="ARBA" id="ARBA00023136"/>
    </source>
</evidence>
<dbReference type="AlphaFoldDB" id="A0A091BGX7"/>
<feature type="transmembrane region" description="Helical" evidence="6">
    <location>
        <begin position="363"/>
        <end position="383"/>
    </location>
</feature>
<keyword evidence="10" id="KW-1185">Reference proteome</keyword>
<evidence type="ECO:0000313" key="9">
    <source>
        <dbReference type="EMBL" id="KFN43630.1"/>
    </source>
</evidence>
<evidence type="ECO:0000256" key="2">
    <source>
        <dbReference type="ARBA" id="ARBA00022692"/>
    </source>
</evidence>
<evidence type="ECO:0000259" key="8">
    <source>
        <dbReference type="Pfam" id="PF12821"/>
    </source>
</evidence>
<name>A0A091BGX7_9GAMM</name>